<evidence type="ECO:0000256" key="1">
    <source>
        <dbReference type="SAM" id="Phobius"/>
    </source>
</evidence>
<dbReference type="AlphaFoldDB" id="X0SB88"/>
<organism evidence="2">
    <name type="scientific">marine sediment metagenome</name>
    <dbReference type="NCBI Taxonomy" id="412755"/>
    <lineage>
        <taxon>unclassified sequences</taxon>
        <taxon>metagenomes</taxon>
        <taxon>ecological metagenomes</taxon>
    </lineage>
</organism>
<evidence type="ECO:0000313" key="2">
    <source>
        <dbReference type="EMBL" id="GAF72426.1"/>
    </source>
</evidence>
<feature type="transmembrane region" description="Helical" evidence="1">
    <location>
        <begin position="6"/>
        <end position="26"/>
    </location>
</feature>
<protein>
    <submittedName>
        <fullName evidence="2">Uncharacterized protein</fullName>
    </submittedName>
</protein>
<keyword evidence="1" id="KW-1133">Transmembrane helix</keyword>
<reference evidence="2" key="1">
    <citation type="journal article" date="2014" name="Front. Microbiol.">
        <title>High frequency of phylogenetically diverse reductive dehalogenase-homologous genes in deep subseafloor sedimentary metagenomes.</title>
        <authorList>
            <person name="Kawai M."/>
            <person name="Futagami T."/>
            <person name="Toyoda A."/>
            <person name="Takaki Y."/>
            <person name="Nishi S."/>
            <person name="Hori S."/>
            <person name="Arai W."/>
            <person name="Tsubouchi T."/>
            <person name="Morono Y."/>
            <person name="Uchiyama I."/>
            <person name="Ito T."/>
            <person name="Fujiyama A."/>
            <person name="Inagaki F."/>
            <person name="Takami H."/>
        </authorList>
    </citation>
    <scope>NUCLEOTIDE SEQUENCE</scope>
    <source>
        <strain evidence="2">Expedition CK06-06</strain>
    </source>
</reference>
<sequence length="61" mass="7297">MMTWFIGIYIFGCGFLVGIITAGFIISDWLYEKVRKLEDWFAMRKLIKLSEEERKQFEGIQ</sequence>
<comment type="caution">
    <text evidence="2">The sequence shown here is derived from an EMBL/GenBank/DDBJ whole genome shotgun (WGS) entry which is preliminary data.</text>
</comment>
<name>X0SB88_9ZZZZ</name>
<keyword evidence="1" id="KW-0472">Membrane</keyword>
<accession>X0SB88</accession>
<feature type="non-terminal residue" evidence="2">
    <location>
        <position position="61"/>
    </location>
</feature>
<proteinExistence type="predicted"/>
<keyword evidence="1" id="KW-0812">Transmembrane</keyword>
<gene>
    <name evidence="2" type="ORF">S01H1_02895</name>
</gene>
<dbReference type="EMBL" id="BARS01001482">
    <property type="protein sequence ID" value="GAF72426.1"/>
    <property type="molecule type" value="Genomic_DNA"/>
</dbReference>